<keyword evidence="1" id="KW-0694">RNA-binding</keyword>
<feature type="compositionally biased region" description="Polar residues" evidence="2">
    <location>
        <begin position="128"/>
        <end position="154"/>
    </location>
</feature>
<evidence type="ECO:0000256" key="1">
    <source>
        <dbReference type="PROSITE-ProRule" id="PRU00529"/>
    </source>
</evidence>
<evidence type="ECO:0000259" key="3">
    <source>
        <dbReference type="PROSITE" id="PS51165"/>
    </source>
</evidence>
<dbReference type="GO" id="GO:0003723">
    <property type="term" value="F:RNA binding"/>
    <property type="evidence" value="ECO:0007669"/>
    <property type="project" value="UniProtKB-UniRule"/>
</dbReference>
<sequence>MPSKRKRAGPGVSYRDRDNNTPSGAGGGSSTGLSYSKRMRGGGQLNQIYKIASKNISGQGILVSCVQGKERKAALQFMDFLNDIADRVYSGVQPDWSHLHQAQDTSGSLGALNGGDDEEDMDALRNGPTLQPSAATSTQAESVQPHDTSTSSNGPAPKAKDEDDDIAAQIASELADIKASERSHGAQARWSKDRFRKVETDTECLVYISVARPYDPFVLVRSVLEEVEKTGEPRSRFVHRLTPVTETCDANYDSLVSHAEQVLPRSFSADAAEGAGLTFRIDPRIRSHSKLHRADVIQAIASSIPLSPTGTRIHSANLTSPDRWIVVEILKNAAAIAVLDDYDRFKKWNLQSLAESTNLKRAQQHDSNNDDGRIAASLARRDPTVLADTKTDTAATDANNTTAEPASTPLESQAVAEATPQSPAQDNEADRPQEPAAQTEGQEPSMTGFKLF</sequence>
<gene>
    <name evidence="4" type="ORF">BCV70DRAFT_162879</name>
</gene>
<dbReference type="PROSITE" id="PS51165">
    <property type="entry name" value="THUMP"/>
    <property type="match status" value="1"/>
</dbReference>
<dbReference type="Proteomes" id="UP000246740">
    <property type="component" value="Unassembled WGS sequence"/>
</dbReference>
<reference evidence="4 5" key="1">
    <citation type="journal article" date="2018" name="Mol. Biol. Evol.">
        <title>Broad Genomic Sampling Reveals a Smut Pathogenic Ancestry of the Fungal Clade Ustilaginomycotina.</title>
        <authorList>
            <person name="Kijpornyongpan T."/>
            <person name="Mondo S.J."/>
            <person name="Barry K."/>
            <person name="Sandor L."/>
            <person name="Lee J."/>
            <person name="Lipzen A."/>
            <person name="Pangilinan J."/>
            <person name="LaButti K."/>
            <person name="Hainaut M."/>
            <person name="Henrissat B."/>
            <person name="Grigoriev I.V."/>
            <person name="Spatafora J.W."/>
            <person name="Aime M.C."/>
        </authorList>
    </citation>
    <scope>NUCLEOTIDE SEQUENCE [LARGE SCALE GENOMIC DNA]</scope>
    <source>
        <strain evidence="4 5">MCA 3645</strain>
    </source>
</reference>
<dbReference type="OrthoDB" id="367221at2759"/>
<organism evidence="4 5">
    <name type="scientific">Testicularia cyperi</name>
    <dbReference type="NCBI Taxonomy" id="1882483"/>
    <lineage>
        <taxon>Eukaryota</taxon>
        <taxon>Fungi</taxon>
        <taxon>Dikarya</taxon>
        <taxon>Basidiomycota</taxon>
        <taxon>Ustilaginomycotina</taxon>
        <taxon>Ustilaginomycetes</taxon>
        <taxon>Ustilaginales</taxon>
        <taxon>Anthracoideaceae</taxon>
        <taxon>Testicularia</taxon>
    </lineage>
</organism>
<dbReference type="Pfam" id="PF02926">
    <property type="entry name" value="THUMP"/>
    <property type="match status" value="1"/>
</dbReference>
<feature type="region of interest" description="Disordered" evidence="2">
    <location>
        <begin position="359"/>
        <end position="452"/>
    </location>
</feature>
<feature type="domain" description="THUMP" evidence="3">
    <location>
        <begin position="226"/>
        <end position="340"/>
    </location>
</feature>
<name>A0A317XQ80_9BASI</name>
<evidence type="ECO:0000313" key="5">
    <source>
        <dbReference type="Proteomes" id="UP000246740"/>
    </source>
</evidence>
<dbReference type="InParanoid" id="A0A317XQ80"/>
<evidence type="ECO:0000256" key="2">
    <source>
        <dbReference type="SAM" id="MobiDB-lite"/>
    </source>
</evidence>
<dbReference type="InterPro" id="IPR004114">
    <property type="entry name" value="THUMP_dom"/>
</dbReference>
<keyword evidence="5" id="KW-1185">Reference proteome</keyword>
<evidence type="ECO:0000313" key="4">
    <source>
        <dbReference type="EMBL" id="PWY99440.1"/>
    </source>
</evidence>
<dbReference type="Gene3D" id="3.30.2300.10">
    <property type="entry name" value="THUMP superfamily"/>
    <property type="match status" value="1"/>
</dbReference>
<feature type="region of interest" description="Disordered" evidence="2">
    <location>
        <begin position="105"/>
        <end position="162"/>
    </location>
</feature>
<protein>
    <recommendedName>
        <fullName evidence="3">THUMP domain-containing protein</fullName>
    </recommendedName>
</protein>
<dbReference type="EMBL" id="KZ819195">
    <property type="protein sequence ID" value="PWY99440.1"/>
    <property type="molecule type" value="Genomic_DNA"/>
</dbReference>
<feature type="compositionally biased region" description="Low complexity" evidence="2">
    <location>
        <begin position="392"/>
        <end position="403"/>
    </location>
</feature>
<dbReference type="PANTHER" id="PTHR13452">
    <property type="entry name" value="THUMP DOMAIN CONTAINING PROTEIN 1-RELATED"/>
    <property type="match status" value="1"/>
</dbReference>
<accession>A0A317XQ80</accession>
<dbReference type="InterPro" id="IPR040183">
    <property type="entry name" value="THUMPD1-like"/>
</dbReference>
<dbReference type="GO" id="GO:0006400">
    <property type="term" value="P:tRNA modification"/>
    <property type="evidence" value="ECO:0007669"/>
    <property type="project" value="InterPro"/>
</dbReference>
<dbReference type="CDD" id="cd11717">
    <property type="entry name" value="THUMP_THUMPD1_like"/>
    <property type="match status" value="1"/>
</dbReference>
<proteinExistence type="predicted"/>
<dbReference type="PANTHER" id="PTHR13452:SF10">
    <property type="entry name" value="THUMP DOMAIN-CONTAINING PROTEIN 1"/>
    <property type="match status" value="1"/>
</dbReference>
<feature type="region of interest" description="Disordered" evidence="2">
    <location>
        <begin position="1"/>
        <end position="38"/>
    </location>
</feature>
<feature type="compositionally biased region" description="Basic and acidic residues" evidence="2">
    <location>
        <begin position="363"/>
        <end position="383"/>
    </location>
</feature>
<dbReference type="STRING" id="1882483.A0A317XQ80"/>
<dbReference type="SUPFAM" id="SSF143437">
    <property type="entry name" value="THUMP domain-like"/>
    <property type="match status" value="1"/>
</dbReference>
<dbReference type="SMART" id="SM00981">
    <property type="entry name" value="THUMP"/>
    <property type="match status" value="1"/>
</dbReference>
<dbReference type="AlphaFoldDB" id="A0A317XQ80"/>